<dbReference type="GO" id="GO:0006352">
    <property type="term" value="P:DNA-templated transcription initiation"/>
    <property type="evidence" value="ECO:0007669"/>
    <property type="project" value="InterPro"/>
</dbReference>
<evidence type="ECO:0000256" key="2">
    <source>
        <dbReference type="ARBA" id="ARBA00023015"/>
    </source>
</evidence>
<feature type="region of interest" description="Disordered" evidence="5">
    <location>
        <begin position="102"/>
        <end position="138"/>
    </location>
</feature>
<keyword evidence="4" id="KW-0804">Transcription</keyword>
<dbReference type="PANTHER" id="PTHR43133">
    <property type="entry name" value="RNA POLYMERASE ECF-TYPE SIGMA FACTO"/>
    <property type="match status" value="1"/>
</dbReference>
<organism evidence="7 8">
    <name type="scientific">Symmachiella dynata</name>
    <dbReference type="NCBI Taxonomy" id="2527995"/>
    <lineage>
        <taxon>Bacteria</taxon>
        <taxon>Pseudomonadati</taxon>
        <taxon>Planctomycetota</taxon>
        <taxon>Planctomycetia</taxon>
        <taxon>Planctomycetales</taxon>
        <taxon>Planctomycetaceae</taxon>
        <taxon>Symmachiella</taxon>
    </lineage>
</organism>
<evidence type="ECO:0000313" key="7">
    <source>
        <dbReference type="EMBL" id="QDU43063.1"/>
    </source>
</evidence>
<dbReference type="InterPro" id="IPR013249">
    <property type="entry name" value="RNA_pol_sigma70_r4_t2"/>
</dbReference>
<sequence>MALTQIDRTLLTRCLEKEPGAWKDFVDRFMGLFVHVITHTAHSRSIRVSQEDIDDLCAEVFVTLLANDFAVLRHFAGKSSLATYLTVVARRVIVREMSQRRMAQAMGHTPPSPETVDRSESGESGRVADEEEVERMLEGLDPREADIVRQFHLEGRSYREISSGLGVPQNTIGPTLSRARAKIRRKVEQ</sequence>
<feature type="compositionally biased region" description="Basic and acidic residues" evidence="5">
    <location>
        <begin position="115"/>
        <end position="138"/>
    </location>
</feature>
<dbReference type="EMBL" id="CP036276">
    <property type="protein sequence ID" value="QDU43063.1"/>
    <property type="molecule type" value="Genomic_DNA"/>
</dbReference>
<evidence type="ECO:0000256" key="3">
    <source>
        <dbReference type="ARBA" id="ARBA00023082"/>
    </source>
</evidence>
<dbReference type="AlphaFoldDB" id="A0A517ZKW4"/>
<dbReference type="Pfam" id="PF08281">
    <property type="entry name" value="Sigma70_r4_2"/>
    <property type="match status" value="1"/>
</dbReference>
<dbReference type="RefSeq" id="WP_145375097.1">
    <property type="nucleotide sequence ID" value="NZ_CAXBED010000009.1"/>
</dbReference>
<keyword evidence="3" id="KW-0731">Sigma factor</keyword>
<dbReference type="PANTHER" id="PTHR43133:SF51">
    <property type="entry name" value="RNA POLYMERASE SIGMA FACTOR"/>
    <property type="match status" value="1"/>
</dbReference>
<dbReference type="InterPro" id="IPR013325">
    <property type="entry name" value="RNA_pol_sigma_r2"/>
</dbReference>
<protein>
    <submittedName>
        <fullName evidence="7">RNA polymerase sigma factor</fullName>
    </submittedName>
</protein>
<feature type="domain" description="RNA polymerase sigma factor 70 region 4 type 2" evidence="6">
    <location>
        <begin position="131"/>
        <end position="183"/>
    </location>
</feature>
<comment type="similarity">
    <text evidence="1">Belongs to the sigma-70 factor family. ECF subfamily.</text>
</comment>
<dbReference type="InterPro" id="IPR039425">
    <property type="entry name" value="RNA_pol_sigma-70-like"/>
</dbReference>
<dbReference type="SUPFAM" id="SSF88946">
    <property type="entry name" value="Sigma2 domain of RNA polymerase sigma factors"/>
    <property type="match status" value="1"/>
</dbReference>
<reference evidence="7 8" key="1">
    <citation type="submission" date="2019-02" db="EMBL/GenBank/DDBJ databases">
        <title>Deep-cultivation of Planctomycetes and their phenomic and genomic characterization uncovers novel biology.</title>
        <authorList>
            <person name="Wiegand S."/>
            <person name="Jogler M."/>
            <person name="Boedeker C."/>
            <person name="Pinto D."/>
            <person name="Vollmers J."/>
            <person name="Rivas-Marin E."/>
            <person name="Kohn T."/>
            <person name="Peeters S.H."/>
            <person name="Heuer A."/>
            <person name="Rast P."/>
            <person name="Oberbeckmann S."/>
            <person name="Bunk B."/>
            <person name="Jeske O."/>
            <person name="Meyerdierks A."/>
            <person name="Storesund J.E."/>
            <person name="Kallscheuer N."/>
            <person name="Luecker S."/>
            <person name="Lage O.M."/>
            <person name="Pohl T."/>
            <person name="Merkel B.J."/>
            <person name="Hornburger P."/>
            <person name="Mueller R.-W."/>
            <person name="Bruemmer F."/>
            <person name="Labrenz M."/>
            <person name="Spormann A.M."/>
            <person name="Op den Camp H."/>
            <person name="Overmann J."/>
            <person name="Amann R."/>
            <person name="Jetten M.S.M."/>
            <person name="Mascher T."/>
            <person name="Medema M.H."/>
            <person name="Devos D.P."/>
            <person name="Kaster A.-K."/>
            <person name="Ovreas L."/>
            <person name="Rohde M."/>
            <person name="Galperin M.Y."/>
            <person name="Jogler C."/>
        </authorList>
    </citation>
    <scope>NUCLEOTIDE SEQUENCE [LARGE SCALE GENOMIC DNA]</scope>
    <source>
        <strain evidence="7 8">Mal52</strain>
    </source>
</reference>
<feature type="compositionally biased region" description="Basic residues" evidence="5">
    <location>
        <begin position="179"/>
        <end position="189"/>
    </location>
</feature>
<dbReference type="OrthoDB" id="260857at2"/>
<dbReference type="NCBIfam" id="TIGR02937">
    <property type="entry name" value="sigma70-ECF"/>
    <property type="match status" value="1"/>
</dbReference>
<evidence type="ECO:0000256" key="1">
    <source>
        <dbReference type="ARBA" id="ARBA00010641"/>
    </source>
</evidence>
<dbReference type="CDD" id="cd06171">
    <property type="entry name" value="Sigma70_r4"/>
    <property type="match status" value="1"/>
</dbReference>
<keyword evidence="2" id="KW-0805">Transcription regulation</keyword>
<evidence type="ECO:0000256" key="5">
    <source>
        <dbReference type="SAM" id="MobiDB-lite"/>
    </source>
</evidence>
<dbReference type="KEGG" id="sdyn:Mal52_15340"/>
<dbReference type="InterPro" id="IPR013324">
    <property type="entry name" value="RNA_pol_sigma_r3/r4-like"/>
</dbReference>
<feature type="region of interest" description="Disordered" evidence="5">
    <location>
        <begin position="163"/>
        <end position="189"/>
    </location>
</feature>
<dbReference type="SUPFAM" id="SSF88659">
    <property type="entry name" value="Sigma3 and sigma4 domains of RNA polymerase sigma factors"/>
    <property type="match status" value="1"/>
</dbReference>
<evidence type="ECO:0000313" key="8">
    <source>
        <dbReference type="Proteomes" id="UP000319383"/>
    </source>
</evidence>
<keyword evidence="8" id="KW-1185">Reference proteome</keyword>
<evidence type="ECO:0000259" key="6">
    <source>
        <dbReference type="Pfam" id="PF08281"/>
    </source>
</evidence>
<dbReference type="GO" id="GO:0003677">
    <property type="term" value="F:DNA binding"/>
    <property type="evidence" value="ECO:0007669"/>
    <property type="project" value="InterPro"/>
</dbReference>
<dbReference type="GO" id="GO:0016987">
    <property type="term" value="F:sigma factor activity"/>
    <property type="evidence" value="ECO:0007669"/>
    <property type="project" value="UniProtKB-KW"/>
</dbReference>
<dbReference type="InterPro" id="IPR014284">
    <property type="entry name" value="RNA_pol_sigma-70_dom"/>
</dbReference>
<evidence type="ECO:0000256" key="4">
    <source>
        <dbReference type="ARBA" id="ARBA00023163"/>
    </source>
</evidence>
<dbReference type="Proteomes" id="UP000319383">
    <property type="component" value="Chromosome"/>
</dbReference>
<dbReference type="Gene3D" id="1.10.10.10">
    <property type="entry name" value="Winged helix-like DNA-binding domain superfamily/Winged helix DNA-binding domain"/>
    <property type="match status" value="1"/>
</dbReference>
<proteinExistence type="inferred from homology"/>
<gene>
    <name evidence="7" type="ORF">Mal52_15340</name>
</gene>
<name>A0A517ZKW4_9PLAN</name>
<accession>A0A517ZKW4</accession>
<dbReference type="InterPro" id="IPR036388">
    <property type="entry name" value="WH-like_DNA-bd_sf"/>
</dbReference>
<dbReference type="Gene3D" id="1.10.1740.10">
    <property type="match status" value="1"/>
</dbReference>